<dbReference type="Gene3D" id="3.30.2350.10">
    <property type="entry name" value="Pseudouridine synthase"/>
    <property type="match status" value="1"/>
</dbReference>
<dbReference type="PANTHER" id="PTHR21600">
    <property type="entry name" value="MITOCHONDRIAL RNA PSEUDOURIDINE SYNTHASE"/>
    <property type="match status" value="1"/>
</dbReference>
<dbReference type="InterPro" id="IPR006224">
    <property type="entry name" value="PsdUridine_synth_RluA-like_CS"/>
</dbReference>
<sequence>MASWSACRSLRPSFSAIANGRRTATSRTSSRGLSTLLYADKGVAIVNKPSGLVCQLNHQHNSGVDASGGELQDLLFDVQYHLKLGKDSIPTPVHRLDKSTTGALVLALNKGVARDVSQQLKSRSVDKTYLAIVRGGSKTFPSQTGTISNTLIIDTEGRVSYPTAEEKTGEFKEKAAVTDWEVLATSPTVPLSLLKLTLHTGIKHQLRIHMARTLSAPILGDTLFSASRLPPAITNIVSVPPGYMYLHASQLSLFRYAPGGKRLRVSVVAPLPGYFIRLCAKADIPLSKDQVKGGVWIDGERIGNAGYVADR</sequence>
<evidence type="ECO:0000313" key="2">
    <source>
        <dbReference type="EMBL" id="KAH8102681.1"/>
    </source>
</evidence>
<dbReference type="InterPro" id="IPR006145">
    <property type="entry name" value="PsdUridine_synth_RsuA/RluA"/>
</dbReference>
<dbReference type="SUPFAM" id="SSF55120">
    <property type="entry name" value="Pseudouridine synthase"/>
    <property type="match status" value="1"/>
</dbReference>
<reference evidence="2" key="1">
    <citation type="journal article" date="2021" name="New Phytol.">
        <title>Evolutionary innovations through gain and loss of genes in the ectomycorrhizal Boletales.</title>
        <authorList>
            <person name="Wu G."/>
            <person name="Miyauchi S."/>
            <person name="Morin E."/>
            <person name="Kuo A."/>
            <person name="Drula E."/>
            <person name="Varga T."/>
            <person name="Kohler A."/>
            <person name="Feng B."/>
            <person name="Cao Y."/>
            <person name="Lipzen A."/>
            <person name="Daum C."/>
            <person name="Hundley H."/>
            <person name="Pangilinan J."/>
            <person name="Johnson J."/>
            <person name="Barry K."/>
            <person name="LaButti K."/>
            <person name="Ng V."/>
            <person name="Ahrendt S."/>
            <person name="Min B."/>
            <person name="Choi I.G."/>
            <person name="Park H."/>
            <person name="Plett J.M."/>
            <person name="Magnuson J."/>
            <person name="Spatafora J.W."/>
            <person name="Nagy L.G."/>
            <person name="Henrissat B."/>
            <person name="Grigoriev I.V."/>
            <person name="Yang Z.L."/>
            <person name="Xu J."/>
            <person name="Martin F.M."/>
        </authorList>
    </citation>
    <scope>NUCLEOTIDE SEQUENCE</scope>
    <source>
        <strain evidence="2">KKN 215</strain>
    </source>
</reference>
<dbReference type="AlphaFoldDB" id="A0A8K0UT05"/>
<dbReference type="Pfam" id="PF00849">
    <property type="entry name" value="PseudoU_synth_2"/>
    <property type="match status" value="1"/>
</dbReference>
<dbReference type="InterPro" id="IPR020103">
    <property type="entry name" value="PsdUridine_synth_cat_dom_sf"/>
</dbReference>
<evidence type="ECO:0000313" key="3">
    <source>
        <dbReference type="Proteomes" id="UP000813824"/>
    </source>
</evidence>
<evidence type="ECO:0000259" key="1">
    <source>
        <dbReference type="Pfam" id="PF00849"/>
    </source>
</evidence>
<feature type="domain" description="Pseudouridine synthase RsuA/RluA-like" evidence="1">
    <location>
        <begin position="43"/>
        <end position="211"/>
    </location>
</feature>
<dbReference type="InterPro" id="IPR050188">
    <property type="entry name" value="RluA_PseudoU_synthase"/>
</dbReference>
<gene>
    <name evidence="2" type="ORF">BXZ70DRAFT_1006588</name>
</gene>
<dbReference type="PROSITE" id="PS01129">
    <property type="entry name" value="PSI_RLU"/>
    <property type="match status" value="1"/>
</dbReference>
<dbReference type="EMBL" id="JAEVFJ010000009">
    <property type="protein sequence ID" value="KAH8102681.1"/>
    <property type="molecule type" value="Genomic_DNA"/>
</dbReference>
<dbReference type="Proteomes" id="UP000813824">
    <property type="component" value="Unassembled WGS sequence"/>
</dbReference>
<accession>A0A8K0UT05</accession>
<dbReference type="GO" id="GO:0001522">
    <property type="term" value="P:pseudouridine synthesis"/>
    <property type="evidence" value="ECO:0007669"/>
    <property type="project" value="InterPro"/>
</dbReference>
<dbReference type="CDD" id="cd02869">
    <property type="entry name" value="PseudoU_synth_RluA_like"/>
    <property type="match status" value="1"/>
</dbReference>
<dbReference type="OrthoDB" id="428658at2759"/>
<comment type="caution">
    <text evidence="2">The sequence shown here is derived from an EMBL/GenBank/DDBJ whole genome shotgun (WGS) entry which is preliminary data.</text>
</comment>
<dbReference type="GO" id="GO:0009982">
    <property type="term" value="F:pseudouridine synthase activity"/>
    <property type="evidence" value="ECO:0007669"/>
    <property type="project" value="InterPro"/>
</dbReference>
<proteinExistence type="predicted"/>
<name>A0A8K0UT05_9AGAR</name>
<dbReference type="GO" id="GO:0003723">
    <property type="term" value="F:RNA binding"/>
    <property type="evidence" value="ECO:0007669"/>
    <property type="project" value="InterPro"/>
</dbReference>
<organism evidence="2 3">
    <name type="scientific">Cristinia sonorae</name>
    <dbReference type="NCBI Taxonomy" id="1940300"/>
    <lineage>
        <taxon>Eukaryota</taxon>
        <taxon>Fungi</taxon>
        <taxon>Dikarya</taxon>
        <taxon>Basidiomycota</taxon>
        <taxon>Agaricomycotina</taxon>
        <taxon>Agaricomycetes</taxon>
        <taxon>Agaricomycetidae</taxon>
        <taxon>Agaricales</taxon>
        <taxon>Pleurotineae</taxon>
        <taxon>Stephanosporaceae</taxon>
        <taxon>Cristinia</taxon>
    </lineage>
</organism>
<protein>
    <submittedName>
        <fullName evidence="2">Pseudouridine synthase</fullName>
    </submittedName>
</protein>
<keyword evidence="3" id="KW-1185">Reference proteome</keyword>